<name>A0A8S5S6N3_9CAUD</name>
<protein>
    <submittedName>
        <fullName evidence="1">Uncharacterized protein</fullName>
    </submittedName>
</protein>
<accession>A0A8S5S6N3</accession>
<evidence type="ECO:0000313" key="1">
    <source>
        <dbReference type="EMBL" id="DAF46601.1"/>
    </source>
</evidence>
<dbReference type="EMBL" id="BK032541">
    <property type="protein sequence ID" value="DAF46601.1"/>
    <property type="molecule type" value="Genomic_DNA"/>
</dbReference>
<reference evidence="1" key="1">
    <citation type="journal article" date="2021" name="Proc. Natl. Acad. Sci. U.S.A.">
        <title>A Catalog of Tens of Thousands of Viruses from Human Metagenomes Reveals Hidden Associations with Chronic Diseases.</title>
        <authorList>
            <person name="Tisza M.J."/>
            <person name="Buck C.B."/>
        </authorList>
    </citation>
    <scope>NUCLEOTIDE SEQUENCE</scope>
    <source>
        <strain evidence="1">CtqwY3</strain>
    </source>
</reference>
<organism evidence="1">
    <name type="scientific">Siphoviridae sp. ctqwY3</name>
    <dbReference type="NCBI Taxonomy" id="2827951"/>
    <lineage>
        <taxon>Viruses</taxon>
        <taxon>Duplodnaviria</taxon>
        <taxon>Heunggongvirae</taxon>
        <taxon>Uroviricota</taxon>
        <taxon>Caudoviricetes</taxon>
    </lineage>
</organism>
<proteinExistence type="predicted"/>
<sequence>MCDKESRFNEVGKPYHTISEKITYFIKSIFCYKEEI</sequence>